<accession>A0ABT1C7W8</accession>
<dbReference type="RefSeq" id="WP_252819926.1">
    <property type="nucleotide sequence ID" value="NZ_JAMXQS010000006.1"/>
</dbReference>
<feature type="chain" id="PRO_5045602302" evidence="3">
    <location>
        <begin position="23"/>
        <end position="213"/>
    </location>
</feature>
<dbReference type="Proteomes" id="UP001205906">
    <property type="component" value="Unassembled WGS sequence"/>
</dbReference>
<name>A0ABT1C7W8_9HYPH</name>
<dbReference type="SUPFAM" id="SSF55895">
    <property type="entry name" value="Ribonuclease Rh-like"/>
    <property type="match status" value="1"/>
</dbReference>
<dbReference type="InterPro" id="IPR001568">
    <property type="entry name" value="RNase_T2-like"/>
</dbReference>
<evidence type="ECO:0000256" key="2">
    <source>
        <dbReference type="RuleBase" id="RU004328"/>
    </source>
</evidence>
<dbReference type="CDD" id="cd01062">
    <property type="entry name" value="RNase_T2_prok"/>
    <property type="match status" value="1"/>
</dbReference>
<gene>
    <name evidence="4" type="ORF">NGM99_14055</name>
</gene>
<evidence type="ECO:0000313" key="4">
    <source>
        <dbReference type="EMBL" id="MCO6050904.1"/>
    </source>
</evidence>
<evidence type="ECO:0000313" key="5">
    <source>
        <dbReference type="Proteomes" id="UP001205906"/>
    </source>
</evidence>
<dbReference type="Pfam" id="PF00445">
    <property type="entry name" value="Ribonuclease_T2"/>
    <property type="match status" value="1"/>
</dbReference>
<dbReference type="PANTHER" id="PTHR11240">
    <property type="entry name" value="RIBONUCLEASE T2"/>
    <property type="match status" value="1"/>
</dbReference>
<dbReference type="Gene3D" id="3.90.730.10">
    <property type="entry name" value="Ribonuclease T2-like"/>
    <property type="match status" value="1"/>
</dbReference>
<dbReference type="PANTHER" id="PTHR11240:SF22">
    <property type="entry name" value="RIBONUCLEASE T2"/>
    <property type="match status" value="1"/>
</dbReference>
<dbReference type="PROSITE" id="PS00530">
    <property type="entry name" value="RNASE_T2_1"/>
    <property type="match status" value="1"/>
</dbReference>
<keyword evidence="5" id="KW-1185">Reference proteome</keyword>
<protein>
    <submittedName>
        <fullName evidence="4">Ribonuclease T2</fullName>
    </submittedName>
</protein>
<dbReference type="EMBL" id="JAMXQS010000006">
    <property type="protein sequence ID" value="MCO6050904.1"/>
    <property type="molecule type" value="Genomic_DNA"/>
</dbReference>
<dbReference type="InterPro" id="IPR039378">
    <property type="entry name" value="RNase_T2_prok"/>
</dbReference>
<organism evidence="4 5">
    <name type="scientific">Mesorhizobium liriopis</name>
    <dbReference type="NCBI Taxonomy" id="2953882"/>
    <lineage>
        <taxon>Bacteria</taxon>
        <taxon>Pseudomonadati</taxon>
        <taxon>Pseudomonadota</taxon>
        <taxon>Alphaproteobacteria</taxon>
        <taxon>Hyphomicrobiales</taxon>
        <taxon>Phyllobacteriaceae</taxon>
        <taxon>Mesorhizobium</taxon>
    </lineage>
</organism>
<dbReference type="InterPro" id="IPR018188">
    <property type="entry name" value="RNase_T2_His_AS_1"/>
</dbReference>
<dbReference type="InterPro" id="IPR036430">
    <property type="entry name" value="RNase_T2-like_sf"/>
</dbReference>
<feature type="signal peptide" evidence="3">
    <location>
        <begin position="1"/>
        <end position="22"/>
    </location>
</feature>
<comment type="caution">
    <text evidence="4">The sequence shown here is derived from an EMBL/GenBank/DDBJ whole genome shotgun (WGS) entry which is preliminary data.</text>
</comment>
<comment type="similarity">
    <text evidence="1 2">Belongs to the RNase T2 family.</text>
</comment>
<keyword evidence="3" id="KW-0732">Signal</keyword>
<evidence type="ECO:0000256" key="1">
    <source>
        <dbReference type="ARBA" id="ARBA00007469"/>
    </source>
</evidence>
<proteinExistence type="inferred from homology"/>
<sequence length="213" mass="23694">MRRLLGYVVGLALAGLSSVAQAEDFDFYVLALSWSPSYCASEGANANRQQCGATKPYSFVVHGLWPQRERGYPADCATDEPRVPRELARKLFDIMPSTGLIGYQWRKHGSCSGLSQTDYFSLLRRAREKVRVPNEFSNPREARNVAPSQVEARFIQSNPGLTPDAIAVACDGQFISEVRICMTKDLAFRSCPEVDRRACKRGSARMPPLGTNR</sequence>
<reference evidence="4 5" key="1">
    <citation type="submission" date="2022-06" db="EMBL/GenBank/DDBJ databases">
        <title>Mesorhizobium sp. strain RP14 Genome sequencing and assembly.</title>
        <authorList>
            <person name="Kim I."/>
        </authorList>
    </citation>
    <scope>NUCLEOTIDE SEQUENCE [LARGE SCALE GENOMIC DNA]</scope>
    <source>
        <strain evidence="5">RP14(2022)</strain>
    </source>
</reference>
<evidence type="ECO:0000256" key="3">
    <source>
        <dbReference type="SAM" id="SignalP"/>
    </source>
</evidence>